<evidence type="ECO:0000313" key="4">
    <source>
        <dbReference type="Proteomes" id="UP001596022"/>
    </source>
</evidence>
<dbReference type="SUPFAM" id="SSF52096">
    <property type="entry name" value="ClpP/crotonase"/>
    <property type="match status" value="1"/>
</dbReference>
<dbReference type="PANTHER" id="PTHR11941:SF54">
    <property type="entry name" value="ENOYL-COA HYDRATASE, MITOCHONDRIAL"/>
    <property type="match status" value="1"/>
</dbReference>
<sequence length="256" mass="28025">MIKEIHFETKKQTAILTLENPPINALDEALLEEFDKALTKIESDAAISAVVVTGAGEHAFSAGFDQEFWQRLVQDPMARETIHGHHELLNRLSDLPKPTIALINGIAYGAGCELAMACDIRIAETHAVFSFPEIKYDLIPGWGGTQRLSRLVGTARAKEWLFTGDPILSEQAEHCGLVNAVVPSGKGLDHAMRLADHITRRQPKTLFAVKQAVDEGIQLPLIGGLRREAALLLELIYANNGTTSMEVIGNGQERES</sequence>
<dbReference type="PROSITE" id="PS00166">
    <property type="entry name" value="ENOYL_COA_HYDRATASE"/>
    <property type="match status" value="1"/>
</dbReference>
<dbReference type="Gene3D" id="3.90.226.10">
    <property type="entry name" value="2-enoyl-CoA Hydratase, Chain A, domain 1"/>
    <property type="match status" value="1"/>
</dbReference>
<accession>A0ABV9GNJ6</accession>
<dbReference type="CDD" id="cd06558">
    <property type="entry name" value="crotonase-like"/>
    <property type="match status" value="1"/>
</dbReference>
<dbReference type="Proteomes" id="UP001596022">
    <property type="component" value="Unassembled WGS sequence"/>
</dbReference>
<dbReference type="InterPro" id="IPR018376">
    <property type="entry name" value="Enoyl-CoA_hyd/isom_CS"/>
</dbReference>
<proteinExistence type="inferred from homology"/>
<comment type="caution">
    <text evidence="3">The sequence shown here is derived from an EMBL/GenBank/DDBJ whole genome shotgun (WGS) entry which is preliminary data.</text>
</comment>
<reference evidence="4" key="1">
    <citation type="journal article" date="2019" name="Int. J. Syst. Evol. Microbiol.">
        <title>The Global Catalogue of Microorganisms (GCM) 10K type strain sequencing project: providing services to taxonomists for standard genome sequencing and annotation.</title>
        <authorList>
            <consortium name="The Broad Institute Genomics Platform"/>
            <consortium name="The Broad Institute Genome Sequencing Center for Infectious Disease"/>
            <person name="Wu L."/>
            <person name="Ma J."/>
        </authorList>
    </citation>
    <scope>NUCLEOTIDE SEQUENCE [LARGE SCALE GENOMIC DNA]</scope>
    <source>
        <strain evidence="4">CGMCC 1.16306</strain>
    </source>
</reference>
<name>A0ABV9GNJ6_9BACL</name>
<dbReference type="Pfam" id="PF00378">
    <property type="entry name" value="ECH_1"/>
    <property type="match status" value="1"/>
</dbReference>
<dbReference type="InterPro" id="IPR029045">
    <property type="entry name" value="ClpP/crotonase-like_dom_sf"/>
</dbReference>
<evidence type="ECO:0000256" key="1">
    <source>
        <dbReference type="ARBA" id="ARBA00005254"/>
    </source>
</evidence>
<protein>
    <submittedName>
        <fullName evidence="3">Enoyl-CoA hydratase/isomerase family protein</fullName>
    </submittedName>
</protein>
<dbReference type="InterPro" id="IPR001753">
    <property type="entry name" value="Enoyl-CoA_hydra/iso"/>
</dbReference>
<dbReference type="EMBL" id="JBHSFW010000012">
    <property type="protein sequence ID" value="MFC4619829.1"/>
    <property type="molecule type" value="Genomic_DNA"/>
</dbReference>
<organism evidence="3 4">
    <name type="scientific">Camelliibacillus cellulosilyticus</name>
    <dbReference type="NCBI Taxonomy" id="2174486"/>
    <lineage>
        <taxon>Bacteria</taxon>
        <taxon>Bacillati</taxon>
        <taxon>Bacillota</taxon>
        <taxon>Bacilli</taxon>
        <taxon>Bacillales</taxon>
        <taxon>Sporolactobacillaceae</taxon>
        <taxon>Camelliibacillus</taxon>
    </lineage>
</organism>
<comment type="similarity">
    <text evidence="1 2">Belongs to the enoyl-CoA hydratase/isomerase family.</text>
</comment>
<evidence type="ECO:0000313" key="3">
    <source>
        <dbReference type="EMBL" id="MFC4619829.1"/>
    </source>
</evidence>
<gene>
    <name evidence="3" type="ORF">ACFO4N_14040</name>
</gene>
<dbReference type="PANTHER" id="PTHR11941">
    <property type="entry name" value="ENOYL-COA HYDRATASE-RELATED"/>
    <property type="match status" value="1"/>
</dbReference>
<keyword evidence="4" id="KW-1185">Reference proteome</keyword>
<dbReference type="RefSeq" id="WP_376846920.1">
    <property type="nucleotide sequence ID" value="NZ_JBHSFW010000012.1"/>
</dbReference>
<evidence type="ECO:0000256" key="2">
    <source>
        <dbReference type="RuleBase" id="RU003707"/>
    </source>
</evidence>